<organism evidence="2 3">
    <name type="scientific">Pleurodeles waltl</name>
    <name type="common">Iberian ribbed newt</name>
    <dbReference type="NCBI Taxonomy" id="8319"/>
    <lineage>
        <taxon>Eukaryota</taxon>
        <taxon>Metazoa</taxon>
        <taxon>Chordata</taxon>
        <taxon>Craniata</taxon>
        <taxon>Vertebrata</taxon>
        <taxon>Euteleostomi</taxon>
        <taxon>Amphibia</taxon>
        <taxon>Batrachia</taxon>
        <taxon>Caudata</taxon>
        <taxon>Salamandroidea</taxon>
        <taxon>Salamandridae</taxon>
        <taxon>Pleurodelinae</taxon>
        <taxon>Pleurodeles</taxon>
    </lineage>
</organism>
<feature type="compositionally biased region" description="Polar residues" evidence="1">
    <location>
        <begin position="48"/>
        <end position="61"/>
    </location>
</feature>
<feature type="region of interest" description="Disordered" evidence="1">
    <location>
        <begin position="41"/>
        <end position="68"/>
    </location>
</feature>
<comment type="caution">
    <text evidence="2">The sequence shown here is derived from an EMBL/GenBank/DDBJ whole genome shotgun (WGS) entry which is preliminary data.</text>
</comment>
<name>A0AAV7L4B9_PLEWA</name>
<protein>
    <submittedName>
        <fullName evidence="2">Uncharacterized protein</fullName>
    </submittedName>
</protein>
<evidence type="ECO:0000313" key="2">
    <source>
        <dbReference type="EMBL" id="KAJ1085409.1"/>
    </source>
</evidence>
<proteinExistence type="predicted"/>
<sequence length="99" mass="11421">MGTVCQRRTFTSQLTDRLLSPRASHARLIYIYPAHRLSRSHRREGGTAMQTNHRLAHQSHSPDYFHPNRDTATNPFPFTFSTAVPDRALSSFRLRQRAS</sequence>
<evidence type="ECO:0000313" key="3">
    <source>
        <dbReference type="Proteomes" id="UP001066276"/>
    </source>
</evidence>
<evidence type="ECO:0000256" key="1">
    <source>
        <dbReference type="SAM" id="MobiDB-lite"/>
    </source>
</evidence>
<gene>
    <name evidence="2" type="ORF">NDU88_005541</name>
</gene>
<dbReference type="Proteomes" id="UP001066276">
    <property type="component" value="Chromosome 12"/>
</dbReference>
<accession>A0AAV7L4B9</accession>
<dbReference type="AlphaFoldDB" id="A0AAV7L4B9"/>
<keyword evidence="3" id="KW-1185">Reference proteome</keyword>
<dbReference type="EMBL" id="JANPWB010000016">
    <property type="protein sequence ID" value="KAJ1085409.1"/>
    <property type="molecule type" value="Genomic_DNA"/>
</dbReference>
<reference evidence="2" key="1">
    <citation type="journal article" date="2022" name="bioRxiv">
        <title>Sequencing and chromosome-scale assembly of the giantPleurodeles waltlgenome.</title>
        <authorList>
            <person name="Brown T."/>
            <person name="Elewa A."/>
            <person name="Iarovenko S."/>
            <person name="Subramanian E."/>
            <person name="Araus A.J."/>
            <person name="Petzold A."/>
            <person name="Susuki M."/>
            <person name="Suzuki K.-i.T."/>
            <person name="Hayashi T."/>
            <person name="Toyoda A."/>
            <person name="Oliveira C."/>
            <person name="Osipova E."/>
            <person name="Leigh N.D."/>
            <person name="Simon A."/>
            <person name="Yun M.H."/>
        </authorList>
    </citation>
    <scope>NUCLEOTIDE SEQUENCE</scope>
    <source>
        <strain evidence="2">20211129_DDA</strain>
        <tissue evidence="2">Liver</tissue>
    </source>
</reference>